<feature type="transmembrane region" description="Helical" evidence="7">
    <location>
        <begin position="302"/>
        <end position="326"/>
    </location>
</feature>
<dbReference type="RefSeq" id="WP_144976659.1">
    <property type="nucleotide sequence ID" value="NZ_CP036289.1"/>
</dbReference>
<evidence type="ECO:0000256" key="6">
    <source>
        <dbReference type="ARBA" id="ARBA00023136"/>
    </source>
</evidence>
<keyword evidence="6 7" id="KW-0472">Membrane</keyword>
<feature type="transmembrane region" description="Helical" evidence="7">
    <location>
        <begin position="408"/>
        <end position="426"/>
    </location>
</feature>
<dbReference type="Proteomes" id="UP000318626">
    <property type="component" value="Chromosome"/>
</dbReference>
<dbReference type="InterPro" id="IPR050833">
    <property type="entry name" value="Poly_Biosynth_Transport"/>
</dbReference>
<evidence type="ECO:0000256" key="5">
    <source>
        <dbReference type="ARBA" id="ARBA00022989"/>
    </source>
</evidence>
<keyword evidence="9" id="KW-1185">Reference proteome</keyword>
<dbReference type="OrthoDB" id="239300at2"/>
<name>A0A518CEI6_9BACT</name>
<feature type="transmembrane region" description="Helical" evidence="7">
    <location>
        <begin position="338"/>
        <end position="360"/>
    </location>
</feature>
<feature type="transmembrane region" description="Helical" evidence="7">
    <location>
        <begin position="155"/>
        <end position="178"/>
    </location>
</feature>
<dbReference type="AlphaFoldDB" id="A0A518CEI6"/>
<evidence type="ECO:0000313" key="8">
    <source>
        <dbReference type="EMBL" id="QDU77642.1"/>
    </source>
</evidence>
<feature type="transmembrane region" description="Helical" evidence="7">
    <location>
        <begin position="226"/>
        <end position="251"/>
    </location>
</feature>
<feature type="transmembrane region" description="Helical" evidence="7">
    <location>
        <begin position="96"/>
        <end position="120"/>
    </location>
</feature>
<sequence>MNDASPPHNAASPVDPDLIRKTQRATRLTMIGQIAGQIISLVVIAELYRLVSPAEFGLLGMYMPIMLLIRSFGSLGMDIATVQKKGLTNEEASTLFWYQVITGVVLTVILIGLSPLLAMWYQAERLMPVGMALAGTALLYNSYSQHKSLAEKKLNFGRLTIVRVLSLIISGVVAIVAAYSDWGIWALVLQQYSELVVLNIGFWAIEPWRPGKCAPLSEMKQLLNFSGYYTLSGIFFAVGQNLDKIILGAVFGSTPEGHRWIGYYTQAYNQMIRPVYLLTSPVTSAMLPALSQAKGNRESFSALTASFYRMVGIMLAPCSIGMLIVGDELMPVLGGNDWIQAGDILSIMGLMIVAQSWINISGSLMSAAGRADLLAVGAFGNLVALAGACGLAYFFAGKDNPELFTIDLAGLVMMATVVVCGPYLAFCFKSSDVDVRKTFGQLTPALAASILMGAVVYFAGLLDYYLPDALTLVEEIIVGVIVYFVFARHEIRWLWRQLRGIQPDEDIHTVVD</sequence>
<keyword evidence="3" id="KW-1003">Cell membrane</keyword>
<evidence type="ECO:0000256" key="4">
    <source>
        <dbReference type="ARBA" id="ARBA00022692"/>
    </source>
</evidence>
<comment type="subcellular location">
    <subcellularLocation>
        <location evidence="1">Cell membrane</location>
        <topology evidence="1">Multi-pass membrane protein</topology>
    </subcellularLocation>
</comment>
<evidence type="ECO:0000256" key="7">
    <source>
        <dbReference type="SAM" id="Phobius"/>
    </source>
</evidence>
<keyword evidence="4 7" id="KW-0812">Transmembrane</keyword>
<dbReference type="CDD" id="cd13127">
    <property type="entry name" value="MATE_tuaB_like"/>
    <property type="match status" value="1"/>
</dbReference>
<feature type="transmembrane region" description="Helical" evidence="7">
    <location>
        <begin position="126"/>
        <end position="143"/>
    </location>
</feature>
<feature type="transmembrane region" description="Helical" evidence="7">
    <location>
        <begin position="465"/>
        <end position="486"/>
    </location>
</feature>
<evidence type="ECO:0000256" key="3">
    <source>
        <dbReference type="ARBA" id="ARBA00022475"/>
    </source>
</evidence>
<reference evidence="9" key="1">
    <citation type="submission" date="2019-02" db="EMBL/GenBank/DDBJ databases">
        <title>Deep-cultivation of Planctomycetes and their phenomic and genomic characterization uncovers novel biology.</title>
        <authorList>
            <person name="Wiegand S."/>
            <person name="Jogler M."/>
            <person name="Boedeker C."/>
            <person name="Pinto D."/>
            <person name="Vollmers J."/>
            <person name="Rivas-Marin E."/>
            <person name="Kohn T."/>
            <person name="Peeters S.H."/>
            <person name="Heuer A."/>
            <person name="Rast P."/>
            <person name="Oberbeckmann S."/>
            <person name="Bunk B."/>
            <person name="Jeske O."/>
            <person name="Meyerdierks A."/>
            <person name="Storesund J.E."/>
            <person name="Kallscheuer N."/>
            <person name="Luecker S."/>
            <person name="Lage O.M."/>
            <person name="Pohl T."/>
            <person name="Merkel B.J."/>
            <person name="Hornburger P."/>
            <person name="Mueller R.-W."/>
            <person name="Bruemmer F."/>
            <person name="Labrenz M."/>
            <person name="Spormann A.M."/>
            <person name="Op den Camp H."/>
            <person name="Overmann J."/>
            <person name="Amann R."/>
            <person name="Jetten M.S.M."/>
            <person name="Mascher T."/>
            <person name="Medema M.H."/>
            <person name="Devos D.P."/>
            <person name="Kaster A.-K."/>
            <person name="Ovreas L."/>
            <person name="Rohde M."/>
            <person name="Galperin M.Y."/>
            <person name="Jogler C."/>
        </authorList>
    </citation>
    <scope>NUCLEOTIDE SEQUENCE [LARGE SCALE GENOMIC DNA]</scope>
    <source>
        <strain evidence="9">Pan97</strain>
    </source>
</reference>
<gene>
    <name evidence="8" type="primary">tuaB</name>
    <name evidence="8" type="ORF">Pan97_47140</name>
</gene>
<evidence type="ECO:0000256" key="2">
    <source>
        <dbReference type="ARBA" id="ARBA00007430"/>
    </source>
</evidence>
<accession>A0A518CEI6</accession>
<feature type="transmembrane region" description="Helical" evidence="7">
    <location>
        <begin position="28"/>
        <end position="50"/>
    </location>
</feature>
<evidence type="ECO:0000256" key="1">
    <source>
        <dbReference type="ARBA" id="ARBA00004651"/>
    </source>
</evidence>
<dbReference type="PANTHER" id="PTHR30250:SF10">
    <property type="entry name" value="LIPOPOLYSACCHARIDE BIOSYNTHESIS PROTEIN WZXC"/>
    <property type="match status" value="1"/>
</dbReference>
<organism evidence="8 9">
    <name type="scientific">Bremerella volcania</name>
    <dbReference type="NCBI Taxonomy" id="2527984"/>
    <lineage>
        <taxon>Bacteria</taxon>
        <taxon>Pseudomonadati</taxon>
        <taxon>Planctomycetota</taxon>
        <taxon>Planctomycetia</taxon>
        <taxon>Pirellulales</taxon>
        <taxon>Pirellulaceae</taxon>
        <taxon>Bremerella</taxon>
    </lineage>
</organism>
<dbReference type="GO" id="GO:0005886">
    <property type="term" value="C:plasma membrane"/>
    <property type="evidence" value="ECO:0007669"/>
    <property type="project" value="UniProtKB-SubCell"/>
</dbReference>
<evidence type="ECO:0000313" key="9">
    <source>
        <dbReference type="Proteomes" id="UP000318626"/>
    </source>
</evidence>
<feature type="transmembrane region" description="Helical" evidence="7">
    <location>
        <begin position="372"/>
        <end position="396"/>
    </location>
</feature>
<protein>
    <submittedName>
        <fullName evidence="8">Teichuronic acid biosynthesis protein TuaB</fullName>
    </submittedName>
</protein>
<dbReference type="PANTHER" id="PTHR30250">
    <property type="entry name" value="PST FAMILY PREDICTED COLANIC ACID TRANSPORTER"/>
    <property type="match status" value="1"/>
</dbReference>
<dbReference type="Pfam" id="PF13440">
    <property type="entry name" value="Polysacc_synt_3"/>
    <property type="match status" value="1"/>
</dbReference>
<comment type="similarity">
    <text evidence="2">Belongs to the polysaccharide synthase family.</text>
</comment>
<dbReference type="KEGG" id="bvo:Pan97_47140"/>
<feature type="transmembrane region" description="Helical" evidence="7">
    <location>
        <begin position="56"/>
        <end position="75"/>
    </location>
</feature>
<dbReference type="EMBL" id="CP036289">
    <property type="protein sequence ID" value="QDU77642.1"/>
    <property type="molecule type" value="Genomic_DNA"/>
</dbReference>
<feature type="transmembrane region" description="Helical" evidence="7">
    <location>
        <begin position="438"/>
        <end position="459"/>
    </location>
</feature>
<keyword evidence="5 7" id="KW-1133">Transmembrane helix</keyword>
<proteinExistence type="inferred from homology"/>